<dbReference type="AlphaFoldDB" id="A0A4Q0HDB1"/>
<protein>
    <submittedName>
        <fullName evidence="1">Uncharacterized protein</fullName>
    </submittedName>
</protein>
<dbReference type="RefSeq" id="WP_032892354.1">
    <property type="nucleotide sequence ID" value="NZ_MZZJ01000019.1"/>
</dbReference>
<reference evidence="1 2" key="1">
    <citation type="submission" date="2017-03" db="EMBL/GenBank/DDBJ databases">
        <title>Pseudomonas azotoformans: Salt tolerant bacteria having multiple plant growth promoting attributes.</title>
        <authorList>
            <person name="Srivastava A.K."/>
            <person name="Sharma A."/>
            <person name="Srivastava A.K."/>
            <person name="Jamali H."/>
            <person name="Yadav J."/>
            <person name="Srivastava R."/>
            <person name="Kashyap P.L."/>
            <person name="Chakdar H."/>
            <person name="Saxena A.K."/>
        </authorList>
    </citation>
    <scope>NUCLEOTIDE SEQUENCE [LARGE SCALE GENOMIC DNA]</scope>
    <source>
        <strain evidence="1 2">SC 14</strain>
    </source>
</reference>
<evidence type="ECO:0000313" key="2">
    <source>
        <dbReference type="Proteomes" id="UP000290481"/>
    </source>
</evidence>
<name>A0A4Q0HDB1_PSEAZ</name>
<evidence type="ECO:0000313" key="1">
    <source>
        <dbReference type="EMBL" id="RXE46294.1"/>
    </source>
</evidence>
<comment type="caution">
    <text evidence="1">The sequence shown here is derived from an EMBL/GenBank/DDBJ whole genome shotgun (WGS) entry which is preliminary data.</text>
</comment>
<dbReference type="Proteomes" id="UP000290481">
    <property type="component" value="Unassembled WGS sequence"/>
</dbReference>
<organism evidence="1 2">
    <name type="scientific">Pseudomonas azotoformans</name>
    <dbReference type="NCBI Taxonomy" id="47878"/>
    <lineage>
        <taxon>Bacteria</taxon>
        <taxon>Pseudomonadati</taxon>
        <taxon>Pseudomonadota</taxon>
        <taxon>Gammaproteobacteria</taxon>
        <taxon>Pseudomonadales</taxon>
        <taxon>Pseudomonadaceae</taxon>
        <taxon>Pseudomonas</taxon>
    </lineage>
</organism>
<gene>
    <name evidence="1" type="ORF">B4O85_28320</name>
</gene>
<sequence length="140" mass="15683">MSNPRLRIALVDSDATRRMSIEKDLGHLGYHRVVPVDSLKVLITLLDNARDVFDLLVINEETVHAAGAQFKQMLEEYACVRHSLIYQGVTLQAFPDNPVTAQRCGFIASGVPDRSILARVMDRVDVQIKQRSGRPLLESN</sequence>
<dbReference type="EMBL" id="MZZJ01000019">
    <property type="protein sequence ID" value="RXE46294.1"/>
    <property type="molecule type" value="Genomic_DNA"/>
</dbReference>
<accession>A0A4Q0HDB1</accession>
<dbReference type="GeneID" id="86983323"/>
<proteinExistence type="predicted"/>